<sequence>MAGRAPLTSSYSCPYLSAGRPALLYSDTHLHLETDLNRAGLPESKHLALHAFKPNYSITRPIDVVAREKGRVSEDDNIPMRPWSMAGSFCAEQMAD</sequence>
<accession>A0A9P3GQL5</accession>
<gene>
    <name evidence="1" type="ORF">PsYK624_162410</name>
</gene>
<proteinExistence type="predicted"/>
<evidence type="ECO:0000313" key="1">
    <source>
        <dbReference type="EMBL" id="GJE99965.1"/>
    </source>
</evidence>
<evidence type="ECO:0000313" key="2">
    <source>
        <dbReference type="Proteomes" id="UP000703269"/>
    </source>
</evidence>
<keyword evidence="2" id="KW-1185">Reference proteome</keyword>
<dbReference type="Proteomes" id="UP000703269">
    <property type="component" value="Unassembled WGS sequence"/>
</dbReference>
<protein>
    <submittedName>
        <fullName evidence="1">Uncharacterized protein</fullName>
    </submittedName>
</protein>
<organism evidence="1 2">
    <name type="scientific">Phanerochaete sordida</name>
    <dbReference type="NCBI Taxonomy" id="48140"/>
    <lineage>
        <taxon>Eukaryota</taxon>
        <taxon>Fungi</taxon>
        <taxon>Dikarya</taxon>
        <taxon>Basidiomycota</taxon>
        <taxon>Agaricomycotina</taxon>
        <taxon>Agaricomycetes</taxon>
        <taxon>Polyporales</taxon>
        <taxon>Phanerochaetaceae</taxon>
        <taxon>Phanerochaete</taxon>
    </lineage>
</organism>
<comment type="caution">
    <text evidence="1">The sequence shown here is derived from an EMBL/GenBank/DDBJ whole genome shotgun (WGS) entry which is preliminary data.</text>
</comment>
<name>A0A9P3GQL5_9APHY</name>
<dbReference type="EMBL" id="BPQB01000127">
    <property type="protein sequence ID" value="GJE99965.1"/>
    <property type="molecule type" value="Genomic_DNA"/>
</dbReference>
<reference evidence="1 2" key="1">
    <citation type="submission" date="2021-08" db="EMBL/GenBank/DDBJ databases">
        <title>Draft Genome Sequence of Phanerochaete sordida strain YK-624.</title>
        <authorList>
            <person name="Mori T."/>
            <person name="Dohra H."/>
            <person name="Suzuki T."/>
            <person name="Kawagishi H."/>
            <person name="Hirai H."/>
        </authorList>
    </citation>
    <scope>NUCLEOTIDE SEQUENCE [LARGE SCALE GENOMIC DNA]</scope>
    <source>
        <strain evidence="1 2">YK-624</strain>
    </source>
</reference>
<dbReference type="AlphaFoldDB" id="A0A9P3GQL5"/>